<dbReference type="SUPFAM" id="SSF88659">
    <property type="entry name" value="Sigma3 and sigma4 domains of RNA polymerase sigma factors"/>
    <property type="match status" value="1"/>
</dbReference>
<dbReference type="PANTHER" id="PTHR43133:SF46">
    <property type="entry name" value="RNA POLYMERASE SIGMA-70 FACTOR ECF SUBFAMILY"/>
    <property type="match status" value="1"/>
</dbReference>
<evidence type="ECO:0000256" key="3">
    <source>
        <dbReference type="ARBA" id="ARBA00023082"/>
    </source>
</evidence>
<organism evidence="7 8">
    <name type="scientific">Pseudochryseolinea flava</name>
    <dbReference type="NCBI Taxonomy" id="2059302"/>
    <lineage>
        <taxon>Bacteria</taxon>
        <taxon>Pseudomonadati</taxon>
        <taxon>Bacteroidota</taxon>
        <taxon>Cytophagia</taxon>
        <taxon>Cytophagales</taxon>
        <taxon>Fulvivirgaceae</taxon>
        <taxon>Pseudochryseolinea</taxon>
    </lineage>
</organism>
<reference evidence="7 8" key="1">
    <citation type="submission" date="2018-06" db="EMBL/GenBank/DDBJ databases">
        <title>Chryseolinea flavus sp. nov., a member of the phylum Bacteroidetes isolated from soil.</title>
        <authorList>
            <person name="Li Y."/>
            <person name="Wang J."/>
        </authorList>
    </citation>
    <scope>NUCLEOTIDE SEQUENCE [LARGE SCALE GENOMIC DNA]</scope>
    <source>
        <strain evidence="7 8">SDU1-6</strain>
    </source>
</reference>
<name>A0A364Y3X9_9BACT</name>
<evidence type="ECO:0000259" key="5">
    <source>
        <dbReference type="Pfam" id="PF04542"/>
    </source>
</evidence>
<gene>
    <name evidence="7" type="ORF">DQQ10_13070</name>
</gene>
<dbReference type="InterPro" id="IPR013249">
    <property type="entry name" value="RNA_pol_sigma70_r4_t2"/>
</dbReference>
<dbReference type="AlphaFoldDB" id="A0A364Y3X9"/>
<feature type="domain" description="RNA polymerase sigma factor 70 region 4 type 2" evidence="6">
    <location>
        <begin position="121"/>
        <end position="173"/>
    </location>
</feature>
<evidence type="ECO:0000313" key="7">
    <source>
        <dbReference type="EMBL" id="RAW00525.1"/>
    </source>
</evidence>
<comment type="similarity">
    <text evidence="1">Belongs to the sigma-70 factor family. ECF subfamily.</text>
</comment>
<dbReference type="RefSeq" id="WP_112747325.1">
    <property type="nucleotide sequence ID" value="NZ_QMFY01000006.1"/>
</dbReference>
<evidence type="ECO:0000259" key="6">
    <source>
        <dbReference type="Pfam" id="PF08281"/>
    </source>
</evidence>
<comment type="caution">
    <text evidence="7">The sequence shown here is derived from an EMBL/GenBank/DDBJ whole genome shotgun (WGS) entry which is preliminary data.</text>
</comment>
<dbReference type="Gene3D" id="1.10.1740.10">
    <property type="match status" value="1"/>
</dbReference>
<dbReference type="NCBIfam" id="TIGR02985">
    <property type="entry name" value="Sig70_bacteroi1"/>
    <property type="match status" value="1"/>
</dbReference>
<dbReference type="GO" id="GO:0016987">
    <property type="term" value="F:sigma factor activity"/>
    <property type="evidence" value="ECO:0007669"/>
    <property type="project" value="UniProtKB-KW"/>
</dbReference>
<dbReference type="InterPro" id="IPR013325">
    <property type="entry name" value="RNA_pol_sigma_r2"/>
</dbReference>
<dbReference type="InterPro" id="IPR039425">
    <property type="entry name" value="RNA_pol_sigma-70-like"/>
</dbReference>
<dbReference type="InterPro" id="IPR036388">
    <property type="entry name" value="WH-like_DNA-bd_sf"/>
</dbReference>
<evidence type="ECO:0000256" key="1">
    <source>
        <dbReference type="ARBA" id="ARBA00010641"/>
    </source>
</evidence>
<dbReference type="Gene3D" id="1.10.10.10">
    <property type="entry name" value="Winged helix-like DNA-binding domain superfamily/Winged helix DNA-binding domain"/>
    <property type="match status" value="1"/>
</dbReference>
<evidence type="ECO:0000313" key="8">
    <source>
        <dbReference type="Proteomes" id="UP000251889"/>
    </source>
</evidence>
<sequence length="185" mass="21710">MKEYSSEEDIVAQLRVGNDDAFKFIFDQYYRPLTIFAMKYVGDVSEAKEIVQDFYVRLWARRADLQVRFSLRMYLYQSIRNACLNYLESSKVAQKRLKGYHVPLSTTDNALDHIVVAEQEEMLMRAIDNLPEKCREIFLLSRMQRLSNQAIADQLNISIKTVEGQISIALKRLLEWIIALIIFFL</sequence>
<dbReference type="Pfam" id="PF08281">
    <property type="entry name" value="Sigma70_r4_2"/>
    <property type="match status" value="1"/>
</dbReference>
<dbReference type="CDD" id="cd06171">
    <property type="entry name" value="Sigma70_r4"/>
    <property type="match status" value="1"/>
</dbReference>
<dbReference type="OrthoDB" id="679904at2"/>
<evidence type="ECO:0000256" key="4">
    <source>
        <dbReference type="ARBA" id="ARBA00023163"/>
    </source>
</evidence>
<evidence type="ECO:0000256" key="2">
    <source>
        <dbReference type="ARBA" id="ARBA00023015"/>
    </source>
</evidence>
<dbReference type="InterPro" id="IPR007627">
    <property type="entry name" value="RNA_pol_sigma70_r2"/>
</dbReference>
<dbReference type="InterPro" id="IPR014327">
    <property type="entry name" value="RNA_pol_sigma70_bacteroid"/>
</dbReference>
<dbReference type="Proteomes" id="UP000251889">
    <property type="component" value="Unassembled WGS sequence"/>
</dbReference>
<keyword evidence="3" id="KW-0731">Sigma factor</keyword>
<dbReference type="EMBL" id="QMFY01000006">
    <property type="protein sequence ID" value="RAW00525.1"/>
    <property type="molecule type" value="Genomic_DNA"/>
</dbReference>
<dbReference type="PANTHER" id="PTHR43133">
    <property type="entry name" value="RNA POLYMERASE ECF-TYPE SIGMA FACTO"/>
    <property type="match status" value="1"/>
</dbReference>
<dbReference type="InterPro" id="IPR013324">
    <property type="entry name" value="RNA_pol_sigma_r3/r4-like"/>
</dbReference>
<protein>
    <submittedName>
        <fullName evidence="7">RNA polymerase sigma-70 factor</fullName>
    </submittedName>
</protein>
<feature type="domain" description="RNA polymerase sigma-70 region 2" evidence="5">
    <location>
        <begin position="26"/>
        <end position="89"/>
    </location>
</feature>
<accession>A0A364Y3X9</accession>
<keyword evidence="2" id="KW-0805">Transcription regulation</keyword>
<dbReference type="SUPFAM" id="SSF88946">
    <property type="entry name" value="Sigma2 domain of RNA polymerase sigma factors"/>
    <property type="match status" value="1"/>
</dbReference>
<keyword evidence="4" id="KW-0804">Transcription</keyword>
<dbReference type="GO" id="GO:0006352">
    <property type="term" value="P:DNA-templated transcription initiation"/>
    <property type="evidence" value="ECO:0007669"/>
    <property type="project" value="InterPro"/>
</dbReference>
<dbReference type="Pfam" id="PF04542">
    <property type="entry name" value="Sigma70_r2"/>
    <property type="match status" value="1"/>
</dbReference>
<dbReference type="InterPro" id="IPR014284">
    <property type="entry name" value="RNA_pol_sigma-70_dom"/>
</dbReference>
<dbReference type="GO" id="GO:0003677">
    <property type="term" value="F:DNA binding"/>
    <property type="evidence" value="ECO:0007669"/>
    <property type="project" value="InterPro"/>
</dbReference>
<dbReference type="NCBIfam" id="TIGR02937">
    <property type="entry name" value="sigma70-ECF"/>
    <property type="match status" value="1"/>
</dbReference>
<keyword evidence="8" id="KW-1185">Reference proteome</keyword>
<proteinExistence type="inferred from homology"/>